<feature type="compositionally biased region" description="Basic residues" evidence="1">
    <location>
        <begin position="223"/>
        <end position="239"/>
    </location>
</feature>
<name>A0AA39WEF7_9PEZI</name>
<feature type="region of interest" description="Disordered" evidence="1">
    <location>
        <begin position="562"/>
        <end position="595"/>
    </location>
</feature>
<feature type="compositionally biased region" description="Low complexity" evidence="1">
    <location>
        <begin position="563"/>
        <end position="573"/>
    </location>
</feature>
<reference evidence="2" key="1">
    <citation type="submission" date="2023-06" db="EMBL/GenBank/DDBJ databases">
        <title>Genome-scale phylogeny and comparative genomics of the fungal order Sordariales.</title>
        <authorList>
            <consortium name="Lawrence Berkeley National Laboratory"/>
            <person name="Hensen N."/>
            <person name="Bonometti L."/>
            <person name="Westerberg I."/>
            <person name="Brannstrom I.O."/>
            <person name="Guillou S."/>
            <person name="Cros-Aarteil S."/>
            <person name="Calhoun S."/>
            <person name="Haridas S."/>
            <person name="Kuo A."/>
            <person name="Mondo S."/>
            <person name="Pangilinan J."/>
            <person name="Riley R."/>
            <person name="Labutti K."/>
            <person name="Andreopoulos B."/>
            <person name="Lipzen A."/>
            <person name="Chen C."/>
            <person name="Yanf M."/>
            <person name="Daum C."/>
            <person name="Ng V."/>
            <person name="Clum A."/>
            <person name="Steindorff A."/>
            <person name="Ohm R."/>
            <person name="Martin F."/>
            <person name="Silar P."/>
            <person name="Natvig D."/>
            <person name="Lalanne C."/>
            <person name="Gautier V."/>
            <person name="Ament-Velasquez S.L."/>
            <person name="Kruys A."/>
            <person name="Hutchinson M.I."/>
            <person name="Powell A.J."/>
            <person name="Barry K."/>
            <person name="Miller A.N."/>
            <person name="Grigoriev I.V."/>
            <person name="Debuchy R."/>
            <person name="Gladieux P."/>
            <person name="Thoren M.H."/>
            <person name="Johannesson H."/>
        </authorList>
    </citation>
    <scope>NUCLEOTIDE SEQUENCE</scope>
    <source>
        <strain evidence="2">CBS 606.72</strain>
    </source>
</reference>
<evidence type="ECO:0000256" key="1">
    <source>
        <dbReference type="SAM" id="MobiDB-lite"/>
    </source>
</evidence>
<comment type="caution">
    <text evidence="2">The sequence shown here is derived from an EMBL/GenBank/DDBJ whole genome shotgun (WGS) entry which is preliminary data.</text>
</comment>
<feature type="compositionally biased region" description="Basic and acidic residues" evidence="1">
    <location>
        <begin position="579"/>
        <end position="592"/>
    </location>
</feature>
<protein>
    <submittedName>
        <fullName evidence="2">Uncharacterized protein</fullName>
    </submittedName>
</protein>
<feature type="compositionally biased region" description="Low complexity" evidence="1">
    <location>
        <begin position="83"/>
        <end position="97"/>
    </location>
</feature>
<feature type="region of interest" description="Disordered" evidence="1">
    <location>
        <begin position="652"/>
        <end position="698"/>
    </location>
</feature>
<feature type="compositionally biased region" description="Polar residues" evidence="1">
    <location>
        <begin position="309"/>
        <end position="349"/>
    </location>
</feature>
<dbReference type="EMBL" id="JAULSU010000006">
    <property type="protein sequence ID" value="KAK0613900.1"/>
    <property type="molecule type" value="Genomic_DNA"/>
</dbReference>
<feature type="compositionally biased region" description="Polar residues" evidence="1">
    <location>
        <begin position="278"/>
        <end position="298"/>
    </location>
</feature>
<accession>A0AA39WEF7</accession>
<keyword evidence="3" id="KW-1185">Reference proteome</keyword>
<feature type="compositionally biased region" description="Low complexity" evidence="1">
    <location>
        <begin position="477"/>
        <end position="496"/>
    </location>
</feature>
<evidence type="ECO:0000313" key="2">
    <source>
        <dbReference type="EMBL" id="KAK0613900.1"/>
    </source>
</evidence>
<dbReference type="Proteomes" id="UP001175000">
    <property type="component" value="Unassembled WGS sequence"/>
</dbReference>
<feature type="region of interest" description="Disordered" evidence="1">
    <location>
        <begin position="462"/>
        <end position="506"/>
    </location>
</feature>
<organism evidence="2 3">
    <name type="scientific">Immersiella caudata</name>
    <dbReference type="NCBI Taxonomy" id="314043"/>
    <lineage>
        <taxon>Eukaryota</taxon>
        <taxon>Fungi</taxon>
        <taxon>Dikarya</taxon>
        <taxon>Ascomycota</taxon>
        <taxon>Pezizomycotina</taxon>
        <taxon>Sordariomycetes</taxon>
        <taxon>Sordariomycetidae</taxon>
        <taxon>Sordariales</taxon>
        <taxon>Lasiosphaeriaceae</taxon>
        <taxon>Immersiella</taxon>
    </lineage>
</organism>
<sequence length="748" mass="79955">MTMRRLACCFLSSQPNATLRRFQPQRPQGLEATMSSGEERRLRMQAMRAIEEAEFGLGDITRGVDFPMAQSRTSGSLAAENLQSAPPSSSQGQPGAGDSTSSGELRPPASHRGRAPSSSSGEVLPIRFAQRSRAPSSSGGRQPAPSSQRSRESSSSRLQPPTFRHETTLAAGPSPLHPQASLGSITPSSEQSQRSARREGPGLQNQVTSSPAGPRPPTLARTPAHRYRLFPRTVSHKQLSRATPGPGGLQLPPLHHNRMPTSGRPPASSHGERPDFQPQFTTNRGGFSGSGYQSTVYNQRPGVPANAQHVGSQPCSNFQQPSGHFGHQTLSPGSFSRPQPQVPQQPGKNVSLQYPTAEMIVRPQPATLQVAGAEQAGQTVLCLPSALTGPILQSVEAIRALQLVQSVQDFPEAQAALTSQTTRATHGSSIVETADVVQALQDVLNGPASSPLALTATKRLRRRLQAKRPTPPRFDRTTSSPPSTSGSTSTQDTTLSPSRSHLVPNNPCGYFAPPAFQHNWQEPNRRAAYSIVDPRRAITSGYTGPPVGSVPNQFVRSLMHQDSQYSQYQQGQEQEQEQEQGRQEFRRERVDQSEYQAEPLINRARANVQGYTIAPTSGGMSATQPVFSYDPAMSSYEAEVAATILSNEAAAIARPRPSQAEPPNSPRFGYFDHAAPSRAAPPPPSRVPPYASGADPKAGLMSADQARVAVNSNQRLTLMVDGGFDCAFGAATKAGGEKESGEGDVGGL</sequence>
<evidence type="ECO:0000313" key="3">
    <source>
        <dbReference type="Proteomes" id="UP001175000"/>
    </source>
</evidence>
<gene>
    <name evidence="2" type="ORF">B0T14DRAFT_499290</name>
</gene>
<dbReference type="AlphaFoldDB" id="A0AA39WEF7"/>
<feature type="region of interest" description="Disordered" evidence="1">
    <location>
        <begin position="75"/>
        <end position="349"/>
    </location>
</feature>
<proteinExistence type="predicted"/>